<reference evidence="7 8" key="1">
    <citation type="submission" date="2020-08" db="EMBL/GenBank/DDBJ databases">
        <title>Genomic Encyclopedia of Type Strains, Phase IV (KMG-V): Genome sequencing to study the core and pangenomes of soil and plant-associated prokaryotes.</title>
        <authorList>
            <person name="Whitman W."/>
        </authorList>
    </citation>
    <scope>NUCLEOTIDE SEQUENCE [LARGE SCALE GENOMIC DNA]</scope>
    <source>
        <strain evidence="7 8">34/80</strain>
    </source>
</reference>
<keyword evidence="4" id="KW-0804">Transcription</keyword>
<dbReference type="SUPFAM" id="SSF88946">
    <property type="entry name" value="Sigma2 domain of RNA polymerase sigma factors"/>
    <property type="match status" value="1"/>
</dbReference>
<dbReference type="Pfam" id="PF04542">
    <property type="entry name" value="Sigma70_r2"/>
    <property type="match status" value="1"/>
</dbReference>
<evidence type="ECO:0000259" key="6">
    <source>
        <dbReference type="Pfam" id="PF08281"/>
    </source>
</evidence>
<feature type="domain" description="RNA polymerase sigma factor 70 region 4 type 2" evidence="6">
    <location>
        <begin position="130"/>
        <end position="177"/>
    </location>
</feature>
<comment type="similarity">
    <text evidence="1">Belongs to the sigma-70 factor family. ECF subfamily.</text>
</comment>
<dbReference type="Gene3D" id="1.10.10.10">
    <property type="entry name" value="Winged helix-like DNA-binding domain superfamily/Winged helix DNA-binding domain"/>
    <property type="match status" value="1"/>
</dbReference>
<feature type="domain" description="RNA polymerase sigma-70 region 2" evidence="5">
    <location>
        <begin position="32"/>
        <end position="95"/>
    </location>
</feature>
<comment type="caution">
    <text evidence="7">The sequence shown here is derived from an EMBL/GenBank/DDBJ whole genome shotgun (WGS) entry which is preliminary data.</text>
</comment>
<gene>
    <name evidence="7" type="ORF">GGD71_005626</name>
</gene>
<dbReference type="InterPro" id="IPR013249">
    <property type="entry name" value="RNA_pol_sigma70_r4_t2"/>
</dbReference>
<keyword evidence="3" id="KW-0731">Sigma factor</keyword>
<dbReference type="InterPro" id="IPR036388">
    <property type="entry name" value="WH-like_DNA-bd_sf"/>
</dbReference>
<dbReference type="InterPro" id="IPR013325">
    <property type="entry name" value="RNA_pol_sigma_r2"/>
</dbReference>
<dbReference type="PANTHER" id="PTHR43133">
    <property type="entry name" value="RNA POLYMERASE ECF-TYPE SIGMA FACTO"/>
    <property type="match status" value="1"/>
</dbReference>
<keyword evidence="2" id="KW-0805">Transcription regulation</keyword>
<dbReference type="Pfam" id="PF08281">
    <property type="entry name" value="Sigma70_r4_2"/>
    <property type="match status" value="1"/>
</dbReference>
<dbReference type="InterPro" id="IPR007627">
    <property type="entry name" value="RNA_pol_sigma70_r2"/>
</dbReference>
<dbReference type="PANTHER" id="PTHR43133:SF63">
    <property type="entry name" value="RNA POLYMERASE SIGMA FACTOR FECI-RELATED"/>
    <property type="match status" value="1"/>
</dbReference>
<evidence type="ECO:0000256" key="1">
    <source>
        <dbReference type="ARBA" id="ARBA00010641"/>
    </source>
</evidence>
<dbReference type="GO" id="GO:0006352">
    <property type="term" value="P:DNA-templated transcription initiation"/>
    <property type="evidence" value="ECO:0007669"/>
    <property type="project" value="InterPro"/>
</dbReference>
<dbReference type="EMBL" id="JACIFZ010000008">
    <property type="protein sequence ID" value="MBB4224830.1"/>
    <property type="molecule type" value="Genomic_DNA"/>
</dbReference>
<evidence type="ECO:0000313" key="7">
    <source>
        <dbReference type="EMBL" id="MBB4224830.1"/>
    </source>
</evidence>
<protein>
    <submittedName>
        <fullName evidence="7">RNA polymerase sigma-70 factor (ECF subfamily)</fullName>
    </submittedName>
</protein>
<dbReference type="InterPro" id="IPR013324">
    <property type="entry name" value="RNA_pol_sigma_r3/r4-like"/>
</dbReference>
<evidence type="ECO:0000256" key="2">
    <source>
        <dbReference type="ARBA" id="ARBA00023015"/>
    </source>
</evidence>
<dbReference type="SUPFAM" id="SSF88659">
    <property type="entry name" value="Sigma3 and sigma4 domains of RNA polymerase sigma factors"/>
    <property type="match status" value="1"/>
</dbReference>
<name>A0A840FZD4_9BURK</name>
<dbReference type="NCBIfam" id="TIGR02937">
    <property type="entry name" value="sigma70-ECF"/>
    <property type="match status" value="1"/>
</dbReference>
<sequence length="190" mass="21076">MSRFEIRCLAKSGVVQKMLSLSSESSLGDVFVANRAQLLHVARRIVRTADLADDVVQDAYLRIADGACDRKVDKPMGYCCQVVRNLALDHCRRQSLEATYRTFDVDVETLDVPGPPSPDCVMRDRQAVGLIEQTLSALSPRTRVAFQLYRLEGLTQRDIAVQMGCALGLVNRLIAEADEAIGAMRHLIKD</sequence>
<evidence type="ECO:0000256" key="3">
    <source>
        <dbReference type="ARBA" id="ARBA00023082"/>
    </source>
</evidence>
<dbReference type="AlphaFoldDB" id="A0A840FZD4"/>
<dbReference type="GO" id="GO:0003677">
    <property type="term" value="F:DNA binding"/>
    <property type="evidence" value="ECO:0007669"/>
    <property type="project" value="InterPro"/>
</dbReference>
<dbReference type="InterPro" id="IPR014284">
    <property type="entry name" value="RNA_pol_sigma-70_dom"/>
</dbReference>
<evidence type="ECO:0000256" key="4">
    <source>
        <dbReference type="ARBA" id="ARBA00023163"/>
    </source>
</evidence>
<accession>A0A840FZD4</accession>
<dbReference type="Gene3D" id="1.10.1740.10">
    <property type="match status" value="1"/>
</dbReference>
<dbReference type="InterPro" id="IPR039425">
    <property type="entry name" value="RNA_pol_sigma-70-like"/>
</dbReference>
<dbReference type="GO" id="GO:0016987">
    <property type="term" value="F:sigma factor activity"/>
    <property type="evidence" value="ECO:0007669"/>
    <property type="project" value="UniProtKB-KW"/>
</dbReference>
<proteinExistence type="inferred from homology"/>
<dbReference type="Proteomes" id="UP000524450">
    <property type="component" value="Unassembled WGS sequence"/>
</dbReference>
<evidence type="ECO:0000313" key="8">
    <source>
        <dbReference type="Proteomes" id="UP000524450"/>
    </source>
</evidence>
<organism evidence="7 8">
    <name type="scientific">Variovorax guangxiensis</name>
    <dbReference type="NCBI Taxonomy" id="1775474"/>
    <lineage>
        <taxon>Bacteria</taxon>
        <taxon>Pseudomonadati</taxon>
        <taxon>Pseudomonadota</taxon>
        <taxon>Betaproteobacteria</taxon>
        <taxon>Burkholderiales</taxon>
        <taxon>Comamonadaceae</taxon>
        <taxon>Variovorax</taxon>
    </lineage>
</organism>
<evidence type="ECO:0000259" key="5">
    <source>
        <dbReference type="Pfam" id="PF04542"/>
    </source>
</evidence>